<evidence type="ECO:0000256" key="7">
    <source>
        <dbReference type="HAMAP-Rule" id="MF_00802"/>
    </source>
</evidence>
<evidence type="ECO:0000256" key="5">
    <source>
        <dbReference type="ARBA" id="ARBA00022842"/>
    </source>
</evidence>
<evidence type="ECO:0000256" key="6">
    <source>
        <dbReference type="ARBA" id="ARBA00023268"/>
    </source>
</evidence>
<feature type="domain" description="Glutamate-ammonia ligase adenylyltransferase repeated" evidence="8">
    <location>
        <begin position="88"/>
        <end position="312"/>
    </location>
</feature>
<keyword evidence="2 7" id="KW-0548">Nucleotidyltransferase</keyword>
<evidence type="ECO:0000256" key="2">
    <source>
        <dbReference type="ARBA" id="ARBA00022695"/>
    </source>
</evidence>
<feature type="region of interest" description="Adenylyl removase" evidence="7">
    <location>
        <begin position="1"/>
        <end position="480"/>
    </location>
</feature>
<organism evidence="10 11">
    <name type="scientific">Streptomyces exfoliatus</name>
    <name type="common">Streptomyces hydrogenans</name>
    <dbReference type="NCBI Taxonomy" id="1905"/>
    <lineage>
        <taxon>Bacteria</taxon>
        <taxon>Bacillati</taxon>
        <taxon>Actinomycetota</taxon>
        <taxon>Actinomycetes</taxon>
        <taxon>Kitasatosporales</taxon>
        <taxon>Streptomycetaceae</taxon>
        <taxon>Streptomyces</taxon>
    </lineage>
</organism>
<comment type="function">
    <text evidence="7">Involved in the regulation of glutamine synthetase GlnA, a key enzyme in the process to assimilate ammonia. When cellular nitrogen levels are high, the C-terminal adenylyl transferase (AT) inactivates GlnA by covalent transfer of an adenylyl group from ATP to specific tyrosine residue of GlnA, thus reducing its activity. Conversely, when nitrogen levels are low, the N-terminal adenylyl removase (AR) activates GlnA by removing the adenylyl group by phosphorolysis, increasing its activity. The regulatory region of GlnE binds the signal transduction protein PII (GlnB) which indicates the nitrogen status of the cell.</text>
</comment>
<proteinExistence type="inferred from homology"/>
<evidence type="ECO:0000256" key="3">
    <source>
        <dbReference type="ARBA" id="ARBA00022741"/>
    </source>
</evidence>
<keyword evidence="6 7" id="KW-0511">Multifunctional enzyme</keyword>
<feature type="domain" description="PII-uridylyltransferase/Glutamine-synthetase adenylyltransferase" evidence="9">
    <location>
        <begin position="339"/>
        <end position="476"/>
    </location>
</feature>
<dbReference type="GO" id="GO:0008882">
    <property type="term" value="F:[glutamate-ammonia-ligase] adenylyltransferase activity"/>
    <property type="evidence" value="ECO:0007669"/>
    <property type="project" value="UniProtKB-EC"/>
</dbReference>
<dbReference type="InterPro" id="IPR023057">
    <property type="entry name" value="GlnE"/>
</dbReference>
<name>A0ABV3CWT3_STREX</name>
<comment type="similarity">
    <text evidence="7">Belongs to the GlnE family.</text>
</comment>
<dbReference type="EMBL" id="JBEZAM010000017">
    <property type="protein sequence ID" value="MEU7294650.1"/>
    <property type="molecule type" value="Genomic_DNA"/>
</dbReference>
<comment type="catalytic activity">
    <reaction evidence="7">
        <text>[glutamine synthetase]-O(4)-(5'-adenylyl)-L-tyrosine + phosphate = [glutamine synthetase]-L-tyrosine + ADP</text>
        <dbReference type="Rhea" id="RHEA:43716"/>
        <dbReference type="Rhea" id="RHEA-COMP:10660"/>
        <dbReference type="Rhea" id="RHEA-COMP:10661"/>
        <dbReference type="ChEBI" id="CHEBI:43474"/>
        <dbReference type="ChEBI" id="CHEBI:46858"/>
        <dbReference type="ChEBI" id="CHEBI:83624"/>
        <dbReference type="ChEBI" id="CHEBI:456216"/>
        <dbReference type="EC" id="2.7.7.89"/>
    </reaction>
</comment>
<dbReference type="EC" id="2.7.7.89" evidence="7"/>
<protein>
    <recommendedName>
        <fullName evidence="7">Bifunctional glutamine synthetase adenylyltransferase/adenylyl-removing enzyme</fullName>
    </recommendedName>
    <alternativeName>
        <fullName evidence="7">ATP:glutamine synthetase adenylyltransferase</fullName>
    </alternativeName>
    <alternativeName>
        <fullName evidence="7">ATase</fullName>
    </alternativeName>
    <domain>
        <recommendedName>
            <fullName evidence="7">Glutamine synthetase adenylyl-L-tyrosine phosphorylase</fullName>
            <ecNumber evidence="7">2.7.7.89</ecNumber>
        </recommendedName>
        <alternativeName>
            <fullName evidence="7">Adenylyl removase</fullName>
            <shortName evidence="7">AR</shortName>
            <shortName evidence="7">AT-N</shortName>
        </alternativeName>
    </domain>
    <domain>
        <recommendedName>
            <fullName evidence="7">Glutamine synthetase adenylyl transferase</fullName>
            <ecNumber evidence="7">2.7.7.42</ecNumber>
        </recommendedName>
        <alternativeName>
            <fullName evidence="7">Adenylyl transferase</fullName>
            <shortName evidence="7">AT</shortName>
            <shortName evidence="7">AT-C</shortName>
        </alternativeName>
    </domain>
</protein>
<dbReference type="Pfam" id="PF08335">
    <property type="entry name" value="GlnD_UR_UTase"/>
    <property type="match status" value="2"/>
</dbReference>
<dbReference type="EC" id="2.7.7.42" evidence="7"/>
<keyword evidence="4 7" id="KW-0067">ATP-binding</keyword>
<keyword evidence="3 7" id="KW-0547">Nucleotide-binding</keyword>
<dbReference type="Proteomes" id="UP001551210">
    <property type="component" value="Unassembled WGS sequence"/>
</dbReference>
<keyword evidence="1 7" id="KW-0808">Transferase</keyword>
<dbReference type="Gene3D" id="3.30.460.10">
    <property type="entry name" value="Beta Polymerase, domain 2"/>
    <property type="match status" value="2"/>
</dbReference>
<dbReference type="Gene3D" id="1.20.120.330">
    <property type="entry name" value="Nucleotidyltransferases domain 2"/>
    <property type="match status" value="2"/>
</dbReference>
<feature type="region of interest" description="Adenylyl transferase" evidence="7">
    <location>
        <begin position="488"/>
        <end position="995"/>
    </location>
</feature>
<keyword evidence="11" id="KW-1185">Reference proteome</keyword>
<accession>A0ABV3CWT3</accession>
<comment type="caution">
    <text evidence="10">The sequence shown here is derived from an EMBL/GenBank/DDBJ whole genome shotgun (WGS) entry which is preliminary data.</text>
</comment>
<evidence type="ECO:0000313" key="10">
    <source>
        <dbReference type="EMBL" id="MEU7294650.1"/>
    </source>
</evidence>
<dbReference type="HAMAP" id="MF_00802">
    <property type="entry name" value="GlnE"/>
    <property type="match status" value="1"/>
</dbReference>
<dbReference type="Pfam" id="PF03710">
    <property type="entry name" value="GlnE"/>
    <property type="match status" value="2"/>
</dbReference>
<dbReference type="PANTHER" id="PTHR30621:SF0">
    <property type="entry name" value="BIFUNCTIONAL GLUTAMINE SYNTHETASE ADENYLYLTRANSFERASE_ADENYLYL-REMOVING ENZYME"/>
    <property type="match status" value="1"/>
</dbReference>
<dbReference type="InterPro" id="IPR013546">
    <property type="entry name" value="PII_UdlTrfase/GS_AdlTrfase"/>
</dbReference>
<feature type="domain" description="Glutamate-ammonia ligase adenylyltransferase repeated" evidence="8">
    <location>
        <begin position="581"/>
        <end position="826"/>
    </location>
</feature>
<dbReference type="RefSeq" id="WP_359207951.1">
    <property type="nucleotide sequence ID" value="NZ_JBEZAM010000017.1"/>
</dbReference>
<evidence type="ECO:0000259" key="9">
    <source>
        <dbReference type="Pfam" id="PF08335"/>
    </source>
</evidence>
<comment type="catalytic activity">
    <reaction evidence="7">
        <text>[glutamine synthetase]-L-tyrosine + ATP = [glutamine synthetase]-O(4)-(5'-adenylyl)-L-tyrosine + diphosphate</text>
        <dbReference type="Rhea" id="RHEA:18589"/>
        <dbReference type="Rhea" id="RHEA-COMP:10660"/>
        <dbReference type="Rhea" id="RHEA-COMP:10661"/>
        <dbReference type="ChEBI" id="CHEBI:30616"/>
        <dbReference type="ChEBI" id="CHEBI:33019"/>
        <dbReference type="ChEBI" id="CHEBI:46858"/>
        <dbReference type="ChEBI" id="CHEBI:83624"/>
        <dbReference type="EC" id="2.7.7.42"/>
    </reaction>
</comment>
<feature type="domain" description="PII-uridylyltransferase/Glutamine-synthetase adenylyltransferase" evidence="9">
    <location>
        <begin position="868"/>
        <end position="992"/>
    </location>
</feature>
<comment type="cofactor">
    <cofactor evidence="7">
        <name>Mg(2+)</name>
        <dbReference type="ChEBI" id="CHEBI:18420"/>
    </cofactor>
</comment>
<dbReference type="PANTHER" id="PTHR30621">
    <property type="entry name" value="GLUTAMINE SYNTHETASE ADENYLYLTRANSFERASE"/>
    <property type="match status" value="1"/>
</dbReference>
<evidence type="ECO:0000256" key="1">
    <source>
        <dbReference type="ARBA" id="ARBA00022679"/>
    </source>
</evidence>
<dbReference type="InterPro" id="IPR005190">
    <property type="entry name" value="GlnE_rpt_dom"/>
</dbReference>
<reference evidence="10 11" key="1">
    <citation type="submission" date="2024-06" db="EMBL/GenBank/DDBJ databases">
        <title>The Natural Products Discovery Center: Release of the First 8490 Sequenced Strains for Exploring Actinobacteria Biosynthetic Diversity.</title>
        <authorList>
            <person name="Kalkreuter E."/>
            <person name="Kautsar S.A."/>
            <person name="Yang D."/>
            <person name="Bader C.D."/>
            <person name="Teijaro C.N."/>
            <person name="Fluegel L."/>
            <person name="Davis C.M."/>
            <person name="Simpson J.R."/>
            <person name="Lauterbach L."/>
            <person name="Steele A.D."/>
            <person name="Gui C."/>
            <person name="Meng S."/>
            <person name="Li G."/>
            <person name="Viehrig K."/>
            <person name="Ye F."/>
            <person name="Su P."/>
            <person name="Kiefer A.F."/>
            <person name="Nichols A."/>
            <person name="Cepeda A.J."/>
            <person name="Yan W."/>
            <person name="Fan B."/>
            <person name="Jiang Y."/>
            <person name="Adhikari A."/>
            <person name="Zheng C.-J."/>
            <person name="Schuster L."/>
            <person name="Cowan T.M."/>
            <person name="Smanski M.J."/>
            <person name="Chevrette M.G."/>
            <person name="De Carvalho L.P.S."/>
            <person name="Shen B."/>
        </authorList>
    </citation>
    <scope>NUCLEOTIDE SEQUENCE [LARGE SCALE GENOMIC DNA]</scope>
    <source>
        <strain evidence="10 11">NPDC045705</strain>
    </source>
</reference>
<evidence type="ECO:0000313" key="11">
    <source>
        <dbReference type="Proteomes" id="UP001551210"/>
    </source>
</evidence>
<keyword evidence="5 7" id="KW-0460">Magnesium</keyword>
<evidence type="ECO:0000259" key="8">
    <source>
        <dbReference type="Pfam" id="PF03710"/>
    </source>
</evidence>
<gene>
    <name evidence="7" type="primary">glnE</name>
    <name evidence="10" type="ORF">AB0A76_15770</name>
</gene>
<evidence type="ECO:0000256" key="4">
    <source>
        <dbReference type="ARBA" id="ARBA00022840"/>
    </source>
</evidence>
<dbReference type="CDD" id="cd05401">
    <property type="entry name" value="NT_GlnE_GlnD_like"/>
    <property type="match status" value="2"/>
</dbReference>
<dbReference type="InterPro" id="IPR043519">
    <property type="entry name" value="NT_sf"/>
</dbReference>
<sequence>MTVPGRRSSTFSRLLRHGFTDPSGAERLLDVPELSALRGDSVLLDALGATADPDLALRGLVRLAEAQPETERQTFTTTLLSAKPFRDRLLGVLGASEALADHLARHPRDWESLVTYEAVDLHPGVAEFERGLAEAVDAVTLRVAYRRCLLAIAARDVCGTIDVAETAAELADLATATLRAALAIARTAEPADAAQCRLAVIAMGKCGGHELNYVSDVDVIFVAEPVEGADEAKALQAATRLASHLMRICSETNIEGTIWPVDANLRPEGRNGPLVRTLSSHLAYYQRWAKTWEFQALLKARAVAGDPELGAQYIDAVSPLVWQAAERENFVPDVQKMRRRVVDNIPAAQIDRELKLGPGGLRDVEFAVQLLQLVHGRSDAGLHSGTTLDALAALAAGGYVGRADAAQLDEAYRFLRAMEHRIQLYRLRRTHLVPEDEPGLRRLGRSLGLRTDPVAGLNKEWKRHAAVVRRLHEKLFYRPLLDAVAQLAPGEIRLSPKAAGQRLEALGYVDPAAALRHLEALASGVSRKAAIQRTLLPVLLGWFADSADPDAGLLGFRKVSDALGKTPWYLRLLRDEGAAAENLARVLSAGRLTPDLLLRAPEAVALLGDPEGLKPRGRDHLEQEVLAAVGRAGDAEQAVAAARGVRRRELFRTAAADLIGSYGTEDNPRERDPGALVDRVGDAVTDLNAATIAGALRAAVRAEWGEELPTRFAVIGMGRFGGHELGYGSDADVLFVHEPREGGDEQEAARAANRVVAEMRRLLQLPTADPPLLIDADLRPEGKSGPMVRTLKSYEAYYRRWSLVWESQALLRAVPMAGDRELGERFIELVDPLRYPVEGLGEDAVREIRRLKARMESERLPRGADPTLHAKLGRGGLSDVEWTVQLLQMRHGWVEPGLRTTRTREALRAAHAAGLMAVEEAQTLDEAWVLATRVRNAVMLVRGRPGDTFPSDPRELAAVGRYLGYGPGRVGELVDDYRRITRRARAVVEELFYGG</sequence>
<dbReference type="SUPFAM" id="SSF81301">
    <property type="entry name" value="Nucleotidyltransferase"/>
    <property type="match status" value="2"/>
</dbReference>
<dbReference type="SUPFAM" id="SSF81593">
    <property type="entry name" value="Nucleotidyltransferase substrate binding subunit/domain"/>
    <property type="match status" value="2"/>
</dbReference>
<dbReference type="NCBIfam" id="NF010707">
    <property type="entry name" value="PRK14109.1"/>
    <property type="match status" value="1"/>
</dbReference>
<dbReference type="GO" id="GO:0047388">
    <property type="term" value="F:[glutamine synthetase]-adenylyl-L-tyrosine phosphorylase activity"/>
    <property type="evidence" value="ECO:0007669"/>
    <property type="project" value="UniProtKB-EC"/>
</dbReference>